<organism evidence="10 11">
    <name type="scientific">Haemaphysalis longicornis</name>
    <name type="common">Bush tick</name>
    <dbReference type="NCBI Taxonomy" id="44386"/>
    <lineage>
        <taxon>Eukaryota</taxon>
        <taxon>Metazoa</taxon>
        <taxon>Ecdysozoa</taxon>
        <taxon>Arthropoda</taxon>
        <taxon>Chelicerata</taxon>
        <taxon>Arachnida</taxon>
        <taxon>Acari</taxon>
        <taxon>Parasitiformes</taxon>
        <taxon>Ixodida</taxon>
        <taxon>Ixodoidea</taxon>
        <taxon>Ixodidae</taxon>
        <taxon>Haemaphysalinae</taxon>
        <taxon>Haemaphysalis</taxon>
    </lineage>
</organism>
<dbReference type="OrthoDB" id="10258692at2759"/>
<dbReference type="GO" id="GO:0000785">
    <property type="term" value="C:chromatin"/>
    <property type="evidence" value="ECO:0007669"/>
    <property type="project" value="TreeGrafter"/>
</dbReference>
<dbReference type="InterPro" id="IPR009057">
    <property type="entry name" value="Homeodomain-like_sf"/>
</dbReference>
<feature type="compositionally biased region" description="Basic and acidic residues" evidence="8">
    <location>
        <begin position="37"/>
        <end position="52"/>
    </location>
</feature>
<dbReference type="SUPFAM" id="SSF46689">
    <property type="entry name" value="Homeodomain-like"/>
    <property type="match status" value="1"/>
</dbReference>
<dbReference type="InterPro" id="IPR001005">
    <property type="entry name" value="SANT/Myb"/>
</dbReference>
<feature type="domain" description="SANT" evidence="9">
    <location>
        <begin position="323"/>
        <end position="371"/>
    </location>
</feature>
<dbReference type="GO" id="GO:0003677">
    <property type="term" value="F:DNA binding"/>
    <property type="evidence" value="ECO:0007669"/>
    <property type="project" value="UniProtKB-KW"/>
</dbReference>
<keyword evidence="4" id="KW-0863">Zinc-finger</keyword>
<dbReference type="GO" id="GO:0008270">
    <property type="term" value="F:zinc ion binding"/>
    <property type="evidence" value="ECO:0007669"/>
    <property type="project" value="UniProtKB-KW"/>
</dbReference>
<dbReference type="PANTHER" id="PTHR13992">
    <property type="entry name" value="NUCLEAR RECEPTOR CO-REPRESSOR RELATED NCOR"/>
    <property type="match status" value="1"/>
</dbReference>
<gene>
    <name evidence="10" type="ORF">HPB48_015953</name>
</gene>
<dbReference type="SMART" id="SM00717">
    <property type="entry name" value="SANT"/>
    <property type="match status" value="1"/>
</dbReference>
<feature type="region of interest" description="Disordered" evidence="8">
    <location>
        <begin position="104"/>
        <end position="123"/>
    </location>
</feature>
<keyword evidence="3" id="KW-0479">Metal-binding</keyword>
<protein>
    <recommendedName>
        <fullName evidence="9">SANT domain-containing protein</fullName>
    </recommendedName>
</protein>
<comment type="caution">
    <text evidence="10">The sequence shown here is derived from an EMBL/GenBank/DDBJ whole genome shotgun (WGS) entry which is preliminary data.</text>
</comment>
<dbReference type="AlphaFoldDB" id="A0A9J6GMX5"/>
<keyword evidence="7" id="KW-0539">Nucleus</keyword>
<dbReference type="PANTHER" id="PTHR13992:SF39">
    <property type="entry name" value="SMRTER, ISOFORM G"/>
    <property type="match status" value="1"/>
</dbReference>
<evidence type="ECO:0000256" key="3">
    <source>
        <dbReference type="ARBA" id="ARBA00022723"/>
    </source>
</evidence>
<dbReference type="VEuPathDB" id="VectorBase:HLOH_048319"/>
<keyword evidence="11" id="KW-1185">Reference proteome</keyword>
<dbReference type="OMA" id="DQSAERN"/>
<evidence type="ECO:0000256" key="7">
    <source>
        <dbReference type="ARBA" id="ARBA00023242"/>
    </source>
</evidence>
<proteinExistence type="inferred from homology"/>
<accession>A0A9J6GMX5</accession>
<evidence type="ECO:0000259" key="9">
    <source>
        <dbReference type="PROSITE" id="PS51293"/>
    </source>
</evidence>
<keyword evidence="5" id="KW-0862">Zinc</keyword>
<evidence type="ECO:0000313" key="11">
    <source>
        <dbReference type="Proteomes" id="UP000821853"/>
    </source>
</evidence>
<evidence type="ECO:0000313" key="10">
    <source>
        <dbReference type="EMBL" id="KAH9375484.1"/>
    </source>
</evidence>
<keyword evidence="6" id="KW-0238">DNA-binding</keyword>
<comment type="similarity">
    <text evidence="2">Belongs to the N-CoR nuclear receptor corepressors family.</text>
</comment>
<dbReference type="GO" id="GO:0032991">
    <property type="term" value="C:protein-containing complex"/>
    <property type="evidence" value="ECO:0007669"/>
    <property type="project" value="UniProtKB-ARBA"/>
</dbReference>
<dbReference type="GO" id="GO:0005654">
    <property type="term" value="C:nucleoplasm"/>
    <property type="evidence" value="ECO:0007669"/>
    <property type="project" value="UniProtKB-ARBA"/>
</dbReference>
<evidence type="ECO:0000256" key="8">
    <source>
        <dbReference type="SAM" id="MobiDB-lite"/>
    </source>
</evidence>
<comment type="subcellular location">
    <subcellularLocation>
        <location evidence="1">Nucleus</location>
    </subcellularLocation>
</comment>
<evidence type="ECO:0000256" key="5">
    <source>
        <dbReference type="ARBA" id="ARBA00022833"/>
    </source>
</evidence>
<dbReference type="FunFam" id="1.10.10.60:FF:000012">
    <property type="entry name" value="Metastasis-associated 1 family, member 3"/>
    <property type="match status" value="1"/>
</dbReference>
<evidence type="ECO:0000256" key="4">
    <source>
        <dbReference type="ARBA" id="ARBA00022771"/>
    </source>
</evidence>
<evidence type="ECO:0000256" key="1">
    <source>
        <dbReference type="ARBA" id="ARBA00004123"/>
    </source>
</evidence>
<evidence type="ECO:0000256" key="2">
    <source>
        <dbReference type="ARBA" id="ARBA00010097"/>
    </source>
</evidence>
<feature type="compositionally biased region" description="Acidic residues" evidence="8">
    <location>
        <begin position="105"/>
        <end position="119"/>
    </location>
</feature>
<dbReference type="GO" id="GO:0006357">
    <property type="term" value="P:regulation of transcription by RNA polymerase II"/>
    <property type="evidence" value="ECO:0007669"/>
    <property type="project" value="TreeGrafter"/>
</dbReference>
<sequence>MEHEEQSANAVPMSQRLRLRLLQEDYNNQPALLCRATVERTEGAETSSESRMDPMLSTLPDDDCRRFPQARISKDDELDVSNRPYEVTYHAELLRTNNLRKWQQEDLDDSEDNSEEAQDTPDVNTRSVAEIIYAENRKKARLAHAVIDKLGPTVTAPLYREPSDTAAFHENKRKYLEFKKTLMQYLKRKAQGRQATADPSSGTCSELIEARPNETGGKDQSAERNAKIQEWLQILEEKFPELKNKRQEQVIGLAKACCQRKRRGADMQLILGVQKQDNEERRKRNCAVLPPFRAIEFRPPSPVSFQNLVQDPLMDLKERCLTNEWNDDEKKIFREKFIQHPKEFGLIASYLDRKSVADCVHYYYLTKKRENYKQLMR</sequence>
<evidence type="ECO:0000256" key="6">
    <source>
        <dbReference type="ARBA" id="ARBA00023125"/>
    </source>
</evidence>
<dbReference type="Gene3D" id="1.10.10.60">
    <property type="entry name" value="Homeodomain-like"/>
    <property type="match status" value="1"/>
</dbReference>
<dbReference type="InterPro" id="IPR051571">
    <property type="entry name" value="N-CoR_corepressor"/>
</dbReference>
<dbReference type="EMBL" id="JABSTR010000007">
    <property type="protein sequence ID" value="KAH9375484.1"/>
    <property type="molecule type" value="Genomic_DNA"/>
</dbReference>
<reference evidence="10 11" key="1">
    <citation type="journal article" date="2020" name="Cell">
        <title>Large-Scale Comparative Analyses of Tick Genomes Elucidate Their Genetic Diversity and Vector Capacities.</title>
        <authorList>
            <consortium name="Tick Genome and Microbiome Consortium (TIGMIC)"/>
            <person name="Jia N."/>
            <person name="Wang J."/>
            <person name="Shi W."/>
            <person name="Du L."/>
            <person name="Sun Y."/>
            <person name="Zhan W."/>
            <person name="Jiang J.F."/>
            <person name="Wang Q."/>
            <person name="Zhang B."/>
            <person name="Ji P."/>
            <person name="Bell-Sakyi L."/>
            <person name="Cui X.M."/>
            <person name="Yuan T.T."/>
            <person name="Jiang B.G."/>
            <person name="Yang W.F."/>
            <person name="Lam T.T."/>
            <person name="Chang Q.C."/>
            <person name="Ding S.J."/>
            <person name="Wang X.J."/>
            <person name="Zhu J.G."/>
            <person name="Ruan X.D."/>
            <person name="Zhao L."/>
            <person name="Wei J.T."/>
            <person name="Ye R.Z."/>
            <person name="Que T.C."/>
            <person name="Du C.H."/>
            <person name="Zhou Y.H."/>
            <person name="Cheng J.X."/>
            <person name="Dai P.F."/>
            <person name="Guo W.B."/>
            <person name="Han X.H."/>
            <person name="Huang E.J."/>
            <person name="Li L.F."/>
            <person name="Wei W."/>
            <person name="Gao Y.C."/>
            <person name="Liu J.Z."/>
            <person name="Shao H.Z."/>
            <person name="Wang X."/>
            <person name="Wang C.C."/>
            <person name="Yang T.C."/>
            <person name="Huo Q.B."/>
            <person name="Li W."/>
            <person name="Chen H.Y."/>
            <person name="Chen S.E."/>
            <person name="Zhou L.G."/>
            <person name="Ni X.B."/>
            <person name="Tian J.H."/>
            <person name="Sheng Y."/>
            <person name="Liu T."/>
            <person name="Pan Y.S."/>
            <person name="Xia L.Y."/>
            <person name="Li J."/>
            <person name="Zhao F."/>
            <person name="Cao W.C."/>
        </authorList>
    </citation>
    <scope>NUCLEOTIDE SEQUENCE [LARGE SCALE GENOMIC DNA]</scope>
    <source>
        <strain evidence="10">HaeL-2018</strain>
    </source>
</reference>
<dbReference type="PROSITE" id="PS51293">
    <property type="entry name" value="SANT"/>
    <property type="match status" value="1"/>
</dbReference>
<dbReference type="InterPro" id="IPR017884">
    <property type="entry name" value="SANT_dom"/>
</dbReference>
<dbReference type="Proteomes" id="UP000821853">
    <property type="component" value="Chromosome 5"/>
</dbReference>
<name>A0A9J6GMX5_HAELO</name>
<feature type="region of interest" description="Disordered" evidence="8">
    <location>
        <begin position="37"/>
        <end position="63"/>
    </location>
</feature>